<dbReference type="AlphaFoldDB" id="A0A4Y2F1E3"/>
<dbReference type="EMBL" id="BGPR01000764">
    <property type="protein sequence ID" value="GBM34597.1"/>
    <property type="molecule type" value="Genomic_DNA"/>
</dbReference>
<keyword evidence="2" id="KW-1185">Reference proteome</keyword>
<sequence>MERKFGTLPTTSFCKKVPGHGRTVAKQQWIHVEHDKKASRRNDLSLGNSGVDEEYFPSIGHSWVSHFGAEACREMAIENGKRSLT</sequence>
<evidence type="ECO:0000313" key="2">
    <source>
        <dbReference type="Proteomes" id="UP000499080"/>
    </source>
</evidence>
<organism evidence="1 2">
    <name type="scientific">Araneus ventricosus</name>
    <name type="common">Orbweaver spider</name>
    <name type="synonym">Epeira ventricosa</name>
    <dbReference type="NCBI Taxonomy" id="182803"/>
    <lineage>
        <taxon>Eukaryota</taxon>
        <taxon>Metazoa</taxon>
        <taxon>Ecdysozoa</taxon>
        <taxon>Arthropoda</taxon>
        <taxon>Chelicerata</taxon>
        <taxon>Arachnida</taxon>
        <taxon>Araneae</taxon>
        <taxon>Araneomorphae</taxon>
        <taxon>Entelegynae</taxon>
        <taxon>Araneoidea</taxon>
        <taxon>Araneidae</taxon>
        <taxon>Araneus</taxon>
    </lineage>
</organism>
<protein>
    <submittedName>
        <fullName evidence="1">Uncharacterized protein</fullName>
    </submittedName>
</protein>
<gene>
    <name evidence="1" type="ORF">AVEN_171641_1</name>
</gene>
<comment type="caution">
    <text evidence="1">The sequence shown here is derived from an EMBL/GenBank/DDBJ whole genome shotgun (WGS) entry which is preliminary data.</text>
</comment>
<proteinExistence type="predicted"/>
<accession>A0A4Y2F1E3</accession>
<reference evidence="1 2" key="1">
    <citation type="journal article" date="2019" name="Sci. Rep.">
        <title>Orb-weaving spider Araneus ventricosus genome elucidates the spidroin gene catalogue.</title>
        <authorList>
            <person name="Kono N."/>
            <person name="Nakamura H."/>
            <person name="Ohtoshi R."/>
            <person name="Moran D.A.P."/>
            <person name="Shinohara A."/>
            <person name="Yoshida Y."/>
            <person name="Fujiwara M."/>
            <person name="Mori M."/>
            <person name="Tomita M."/>
            <person name="Arakawa K."/>
        </authorList>
    </citation>
    <scope>NUCLEOTIDE SEQUENCE [LARGE SCALE GENOMIC DNA]</scope>
</reference>
<dbReference type="Proteomes" id="UP000499080">
    <property type="component" value="Unassembled WGS sequence"/>
</dbReference>
<name>A0A4Y2F1E3_ARAVE</name>
<evidence type="ECO:0000313" key="1">
    <source>
        <dbReference type="EMBL" id="GBM34597.1"/>
    </source>
</evidence>